<name>A0A078MMM1_9MICC</name>
<evidence type="ECO:0000313" key="1">
    <source>
        <dbReference type="EMBL" id="CEA08538.1"/>
    </source>
</evidence>
<proteinExistence type="predicted"/>
<organism evidence="1">
    <name type="scientific">Arthrobacter saudimassiliensis</name>
    <dbReference type="NCBI Taxonomy" id="1461584"/>
    <lineage>
        <taxon>Bacteria</taxon>
        <taxon>Bacillati</taxon>
        <taxon>Actinomycetota</taxon>
        <taxon>Actinomycetes</taxon>
        <taxon>Micrococcales</taxon>
        <taxon>Micrococcaceae</taxon>
        <taxon>Arthrobacter</taxon>
    </lineage>
</organism>
<accession>A0A078MMM1</accession>
<dbReference type="Pfam" id="PF09438">
    <property type="entry name" value="DUF2017"/>
    <property type="match status" value="1"/>
</dbReference>
<protein>
    <submittedName>
        <fullName evidence="1">Uncharacterized protein</fullName>
    </submittedName>
</protein>
<dbReference type="InterPro" id="IPR018561">
    <property type="entry name" value="AosR"/>
</dbReference>
<sequence length="187" mass="20623">MATGFKLTRRGIAASLEPGERDLLRSLFADVLGMLEAAAPRDEDPLAALVGMDSTARVPEDPALLRLLPDAVRGDDGEALEFRRLTERSLRESKAGALRGAALLLESSPVVLDDEQARWFARALNDVRLVLGERLGLRTDEDAERLHGITDPGKAENVEDYLALVYNFVTWLQETLMTAMLGQLPRR</sequence>
<dbReference type="EMBL" id="LN483071">
    <property type="protein sequence ID" value="CEA08538.1"/>
    <property type="molecule type" value="Genomic_DNA"/>
</dbReference>
<reference evidence="1" key="1">
    <citation type="submission" date="2014-07" db="EMBL/GenBank/DDBJ databases">
        <authorList>
            <person name="Urmite Genomes Urmite Genomes"/>
        </authorList>
    </citation>
    <scope>NUCLEOTIDE SEQUENCE</scope>
    <source>
        <strain evidence="1">11W110_air</strain>
    </source>
</reference>
<dbReference type="AlphaFoldDB" id="A0A078MMM1"/>
<gene>
    <name evidence="1" type="ORF">BN1051_01892</name>
</gene>
<dbReference type="PATRIC" id="fig|1461584.3.peg.1867"/>